<evidence type="ECO:0000313" key="1">
    <source>
        <dbReference type="EMBL" id="KAL0851589.1"/>
    </source>
</evidence>
<proteinExistence type="predicted"/>
<reference evidence="1 2" key="1">
    <citation type="submission" date="2024-06" db="EMBL/GenBank/DDBJ databases">
        <title>A chromosome-level genome assembly of beet webworm, Loxostege sticticalis.</title>
        <authorList>
            <person name="Zhang Y."/>
        </authorList>
    </citation>
    <scope>NUCLEOTIDE SEQUENCE [LARGE SCALE GENOMIC DNA]</scope>
    <source>
        <strain evidence="1">AQ028</strain>
        <tissue evidence="1">Male pupae</tissue>
    </source>
</reference>
<name>A0ABD0TQG3_LOXSC</name>
<gene>
    <name evidence="1" type="ORF">ABMA28_007371</name>
</gene>
<dbReference type="Gene3D" id="3.30.70.1820">
    <property type="entry name" value="L1 transposable element, RRM domain"/>
    <property type="match status" value="1"/>
</dbReference>
<sequence>MESLSLQQAMMEMQASFVSQMVEFQRSLEQATPSTTVTALAADFSNFKKFILGSLSNLRRQADLLHQQCDRLEMQGRRKMLLVHGVAEAQGEDTSAAVLKLASEHLRIPLSTDAISRSHRMGRPSKAKSRPILIKFRSLTDRDKFWFAKTALKGTGITVSEFLTKPRHDTFLEARKRVGISKCWTRNGIIVVTAADGSHHRITSLAELNVVVPSTTLPAGHQIPAPTPNVGVGQDAANTRSKRKKLVQCVSLLQVIFVFRL</sequence>
<evidence type="ECO:0000313" key="2">
    <source>
        <dbReference type="Proteomes" id="UP001549921"/>
    </source>
</evidence>
<dbReference type="EMBL" id="JBEDNZ010000002">
    <property type="protein sequence ID" value="KAL0851589.1"/>
    <property type="molecule type" value="Genomic_DNA"/>
</dbReference>
<dbReference type="Proteomes" id="UP001549921">
    <property type="component" value="Unassembled WGS sequence"/>
</dbReference>
<protein>
    <submittedName>
        <fullName evidence="1">Uncharacterized protein</fullName>
    </submittedName>
</protein>
<dbReference type="AlphaFoldDB" id="A0ABD0TQG3"/>
<comment type="caution">
    <text evidence="1">The sequence shown here is derived from an EMBL/GenBank/DDBJ whole genome shotgun (WGS) entry which is preliminary data.</text>
</comment>
<organism evidence="1 2">
    <name type="scientific">Loxostege sticticalis</name>
    <name type="common">Beet webworm moth</name>
    <dbReference type="NCBI Taxonomy" id="481309"/>
    <lineage>
        <taxon>Eukaryota</taxon>
        <taxon>Metazoa</taxon>
        <taxon>Ecdysozoa</taxon>
        <taxon>Arthropoda</taxon>
        <taxon>Hexapoda</taxon>
        <taxon>Insecta</taxon>
        <taxon>Pterygota</taxon>
        <taxon>Neoptera</taxon>
        <taxon>Endopterygota</taxon>
        <taxon>Lepidoptera</taxon>
        <taxon>Glossata</taxon>
        <taxon>Ditrysia</taxon>
        <taxon>Pyraloidea</taxon>
        <taxon>Crambidae</taxon>
        <taxon>Pyraustinae</taxon>
        <taxon>Loxostege</taxon>
    </lineage>
</organism>
<accession>A0ABD0TQG3</accession>